<dbReference type="NCBIfam" id="TIGR03716">
    <property type="entry name" value="R_switched_YkoY"/>
    <property type="match status" value="1"/>
</dbReference>
<dbReference type="InterPro" id="IPR022493">
    <property type="entry name" value="CHP03716_TM_YkoY"/>
</dbReference>
<evidence type="ECO:0000313" key="8">
    <source>
        <dbReference type="Proteomes" id="UP000191154"/>
    </source>
</evidence>
<dbReference type="GO" id="GO:0016020">
    <property type="term" value="C:membrane"/>
    <property type="evidence" value="ECO:0007669"/>
    <property type="project" value="UniProtKB-SubCell"/>
</dbReference>
<keyword evidence="5 6" id="KW-0472">Membrane</keyword>
<evidence type="ECO:0000313" key="7">
    <source>
        <dbReference type="EMBL" id="OOM11849.1"/>
    </source>
</evidence>
<dbReference type="EMBL" id="LZYZ01000004">
    <property type="protein sequence ID" value="OOM11849.1"/>
    <property type="molecule type" value="Genomic_DNA"/>
</dbReference>
<keyword evidence="4 6" id="KW-1133">Transmembrane helix</keyword>
<dbReference type="InterPro" id="IPR005496">
    <property type="entry name" value="Integral_membrane_TerC"/>
</dbReference>
<gene>
    <name evidence="7" type="primary">alx_2</name>
    <name evidence="7" type="ORF">CLOSAC_22760</name>
</gene>
<comment type="caution">
    <text evidence="7">The sequence shown here is derived from an EMBL/GenBank/DDBJ whole genome shotgun (WGS) entry which is preliminary data.</text>
</comment>
<comment type="similarity">
    <text evidence="2">Belongs to the TerC family.</text>
</comment>
<name>A0A1S8N5Q8_CLOSA</name>
<protein>
    <submittedName>
        <fullName evidence="7">Inner membrane protein alx</fullName>
    </submittedName>
</protein>
<dbReference type="AlphaFoldDB" id="A0A1S8N5Q8"/>
<feature type="transmembrane region" description="Helical" evidence="6">
    <location>
        <begin position="156"/>
        <end position="178"/>
    </location>
</feature>
<evidence type="ECO:0000256" key="6">
    <source>
        <dbReference type="SAM" id="Phobius"/>
    </source>
</evidence>
<proteinExistence type="inferred from homology"/>
<feature type="transmembrane region" description="Helical" evidence="6">
    <location>
        <begin position="190"/>
        <end position="208"/>
    </location>
</feature>
<dbReference type="Proteomes" id="UP000191154">
    <property type="component" value="Unassembled WGS sequence"/>
</dbReference>
<dbReference type="RefSeq" id="WP_077865532.1">
    <property type="nucleotide sequence ID" value="NZ_LZYZ01000004.1"/>
</dbReference>
<dbReference type="PANTHER" id="PTHR30238">
    <property type="entry name" value="MEMBRANE BOUND PREDICTED REDOX MODULATOR"/>
    <property type="match status" value="1"/>
</dbReference>
<evidence type="ECO:0000256" key="1">
    <source>
        <dbReference type="ARBA" id="ARBA00004141"/>
    </source>
</evidence>
<accession>A0A1S8N5Q8</accession>
<evidence type="ECO:0000256" key="4">
    <source>
        <dbReference type="ARBA" id="ARBA00022989"/>
    </source>
</evidence>
<sequence length="241" mass="26549">MLQSIINNYSQFFSLANFEGVFTVTGISTILLLILLEGLLSADNALVLAMMVKHLPEKQQKKALMYGIWGAYIFRFLVIGVGTYLIKFTWIKAIGALYLLYMAYKGLFGGGEEEDPDISKVVKKGLWATVASVELMDIVFSIDSVTAALAVSDKVWVLFLGAIFGILMMRGVAQIFVVLIEKVPELEKTAYILIALIGLKLGVTLVGIEVPDLLFFSVLIIVFLGTFVVSKFNKRNESTTA</sequence>
<dbReference type="PANTHER" id="PTHR30238:SF6">
    <property type="entry name" value="TERC-LIKE PROTEIN"/>
    <property type="match status" value="1"/>
</dbReference>
<evidence type="ECO:0000256" key="5">
    <source>
        <dbReference type="ARBA" id="ARBA00023136"/>
    </source>
</evidence>
<feature type="transmembrane region" description="Helical" evidence="6">
    <location>
        <begin position="214"/>
        <end position="232"/>
    </location>
</feature>
<keyword evidence="3 6" id="KW-0812">Transmembrane</keyword>
<comment type="subcellular location">
    <subcellularLocation>
        <location evidence="1">Membrane</location>
        <topology evidence="1">Multi-pass membrane protein</topology>
    </subcellularLocation>
</comment>
<evidence type="ECO:0000256" key="2">
    <source>
        <dbReference type="ARBA" id="ARBA00007511"/>
    </source>
</evidence>
<feature type="transmembrane region" description="Helical" evidence="6">
    <location>
        <begin position="20"/>
        <end position="42"/>
    </location>
</feature>
<organism evidence="7 8">
    <name type="scientific">Clostridium saccharobutylicum</name>
    <dbReference type="NCBI Taxonomy" id="169679"/>
    <lineage>
        <taxon>Bacteria</taxon>
        <taxon>Bacillati</taxon>
        <taxon>Bacillota</taxon>
        <taxon>Clostridia</taxon>
        <taxon>Eubacteriales</taxon>
        <taxon>Clostridiaceae</taxon>
        <taxon>Clostridium</taxon>
    </lineage>
</organism>
<reference evidence="7 8" key="1">
    <citation type="submission" date="2016-05" db="EMBL/GenBank/DDBJ databases">
        <title>Microbial solvent formation.</title>
        <authorList>
            <person name="Poehlein A."/>
            <person name="Montoya Solano J.D."/>
            <person name="Flitsch S."/>
            <person name="Krabben P."/>
            <person name="Duerre P."/>
            <person name="Daniel R."/>
        </authorList>
    </citation>
    <scope>NUCLEOTIDE SEQUENCE [LARGE SCALE GENOMIC DNA]</scope>
    <source>
        <strain evidence="7 8">L1-8</strain>
    </source>
</reference>
<dbReference type="STRING" id="169679.CSACC_06600"/>
<feature type="transmembrane region" description="Helical" evidence="6">
    <location>
        <begin position="63"/>
        <end position="82"/>
    </location>
</feature>
<evidence type="ECO:0000256" key="3">
    <source>
        <dbReference type="ARBA" id="ARBA00022692"/>
    </source>
</evidence>
<dbReference type="Pfam" id="PF03741">
    <property type="entry name" value="TerC"/>
    <property type="match status" value="1"/>
</dbReference>